<evidence type="ECO:0000313" key="1">
    <source>
        <dbReference type="EMBL" id="ONI42833.1"/>
    </source>
</evidence>
<organism evidence="1 2">
    <name type="scientific">Candidatus Epulonipiscium fishelsonii</name>
    <dbReference type="NCBI Taxonomy" id="77094"/>
    <lineage>
        <taxon>Bacteria</taxon>
        <taxon>Bacillati</taxon>
        <taxon>Bacillota</taxon>
        <taxon>Clostridia</taxon>
        <taxon>Lachnospirales</taxon>
        <taxon>Lachnospiraceae</taxon>
        <taxon>Candidatus Epulonipiscium</taxon>
    </lineage>
</organism>
<comment type="caution">
    <text evidence="1">The sequence shown here is derived from an EMBL/GenBank/DDBJ whole genome shotgun (WGS) entry which is preliminary data.</text>
</comment>
<reference evidence="1" key="1">
    <citation type="submission" date="2016-08" db="EMBL/GenBank/DDBJ databases">
        <authorList>
            <person name="Ngugi D.K."/>
            <person name="Miyake S."/>
            <person name="Stingl U."/>
        </authorList>
    </citation>
    <scope>NUCLEOTIDE SEQUENCE</scope>
    <source>
        <strain evidence="1">SCG-B11WGA-EpuloA1</strain>
    </source>
</reference>
<dbReference type="Proteomes" id="UP000188605">
    <property type="component" value="Unassembled WGS sequence"/>
</dbReference>
<proteinExistence type="predicted"/>
<keyword evidence="2" id="KW-1185">Reference proteome</keyword>
<sequence length="354" mass="41289">MKCNDRYQEIENKLRKDLNTRYNLEDLPTLLYKDQMFKMLYYVYPTETGDYSMLRHLINTIFKVAKIPEIVGEDEEIKILVGGTDRVFNEEMYLKYLKAVESNNIQEDDFLRKLVGDVNIVIGNYRIVLDMQTGTSHTLKNRIINNNLITYATNNIREDTVFKVYSIWLVLGNITGFMKNKPIKVIGIHEEELGKEDTRLHNKSKIAVDMKFEYFGIVVINLKHRELEKDFPDIFEIGYELITGIPKSNKKMLKWLNQKINLFFKEVRHSMTKYYTARQLGREEGIEEGIELGIEEGIELGREEGIELGREEAREEGKILAIKAMLDLLDDESIAARLDIDVKKVSAIRCNKLD</sequence>
<gene>
    <name evidence="1" type="ORF">AN396_13095</name>
</gene>
<evidence type="ECO:0000313" key="2">
    <source>
        <dbReference type="Proteomes" id="UP000188605"/>
    </source>
</evidence>
<accession>A0ACC8XGV6</accession>
<name>A0ACC8XGV6_9FIRM</name>
<dbReference type="EMBL" id="LJDB01000006">
    <property type="protein sequence ID" value="ONI42833.1"/>
    <property type="molecule type" value="Genomic_DNA"/>
</dbReference>
<protein>
    <submittedName>
        <fullName evidence="1">Uncharacterized protein</fullName>
    </submittedName>
</protein>